<protein>
    <recommendedName>
        <fullName evidence="8">Type II secretion system protein GspF domain-containing protein</fullName>
    </recommendedName>
</protein>
<feature type="domain" description="Type II secretion system protein GspF" evidence="8">
    <location>
        <begin position="212"/>
        <end position="334"/>
    </location>
</feature>
<dbReference type="Pfam" id="PF00482">
    <property type="entry name" value="T2SSF"/>
    <property type="match status" value="2"/>
</dbReference>
<evidence type="ECO:0000256" key="3">
    <source>
        <dbReference type="ARBA" id="ARBA00022475"/>
    </source>
</evidence>
<feature type="transmembrane region" description="Helical" evidence="7">
    <location>
        <begin position="109"/>
        <end position="132"/>
    </location>
</feature>
<dbReference type="NCBIfam" id="NF041012">
    <property type="entry name" value="T4P_ComGB"/>
    <property type="match status" value="1"/>
</dbReference>
<dbReference type="InterPro" id="IPR047692">
    <property type="entry name" value="T4P_ComGB"/>
</dbReference>
<evidence type="ECO:0000256" key="6">
    <source>
        <dbReference type="ARBA" id="ARBA00023136"/>
    </source>
</evidence>
<gene>
    <name evidence="9" type="ORF">CJ205_00550</name>
</gene>
<evidence type="ECO:0000259" key="8">
    <source>
        <dbReference type="Pfam" id="PF00482"/>
    </source>
</evidence>
<comment type="subcellular location">
    <subcellularLocation>
        <location evidence="1">Cell membrane</location>
        <topology evidence="1">Multi-pass membrane protein</topology>
    </subcellularLocation>
</comment>
<comment type="caution">
    <text evidence="9">The sequence shown here is derived from an EMBL/GenBank/DDBJ whole genome shotgun (WGS) entry which is preliminary data.</text>
</comment>
<dbReference type="InterPro" id="IPR042094">
    <property type="entry name" value="T2SS_GspF_sf"/>
</dbReference>
<dbReference type="OrthoDB" id="2134211at2"/>
<dbReference type="STRING" id="84521.SAMN04487994_100268"/>
<evidence type="ECO:0000256" key="4">
    <source>
        <dbReference type="ARBA" id="ARBA00022692"/>
    </source>
</evidence>
<comment type="similarity">
    <text evidence="2">Belongs to the GSP F family.</text>
</comment>
<sequence>MKIKKLPLKDQSAALSVLAELLTEGFSLNQGLDFLLILIPKYTVQWEKLMERLTRGESFEMGLKDIGMPLSYVAQIFYARQQGRFNEALKEASEQMNKRLDYTKQIQRLLLYPTFMSGALFVLLFGMRQFLLPQLMSFVDPKVFQEQLMFKLIYYLFTYLPQIVGGIGVLIFLIIVIFDAYLMKLSYLKRYLILKRIPLIRRWIKDYTSYRFTKEMGYFLQGGFSLRQSVEFLTRYPIDPLLTELAQLIEEKMKEGDTLPDIIQSVDIFNEELALILHQGEMTSQMASKCLIYAQKTFNHLMNDIAKKITYIQPILFILIALLIMAFYLMMLLPLLTMEGL</sequence>
<evidence type="ECO:0000256" key="2">
    <source>
        <dbReference type="ARBA" id="ARBA00005745"/>
    </source>
</evidence>
<dbReference type="AlphaFoldDB" id="A0A1G8IZ06"/>
<reference evidence="9 10" key="1">
    <citation type="submission" date="2017-09" db="EMBL/GenBank/DDBJ databases">
        <title>Bacterial strain isolated from the female urinary microbiota.</title>
        <authorList>
            <person name="Thomas-White K."/>
            <person name="Kumar N."/>
            <person name="Forster S."/>
            <person name="Putonti C."/>
            <person name="Lawley T."/>
            <person name="Wolfe A.J."/>
        </authorList>
    </citation>
    <scope>NUCLEOTIDE SEQUENCE [LARGE SCALE GENOMIC DNA]</scope>
    <source>
        <strain evidence="9 10">UMB0852</strain>
    </source>
</reference>
<keyword evidence="5 7" id="KW-1133">Transmembrane helix</keyword>
<evidence type="ECO:0000313" key="9">
    <source>
        <dbReference type="EMBL" id="PMC59229.1"/>
    </source>
</evidence>
<evidence type="ECO:0000256" key="1">
    <source>
        <dbReference type="ARBA" id="ARBA00004651"/>
    </source>
</evidence>
<dbReference type="EMBL" id="PNHE01000001">
    <property type="protein sequence ID" value="PMC59229.1"/>
    <property type="molecule type" value="Genomic_DNA"/>
</dbReference>
<accession>A0A1G8IZ06</accession>
<name>A0A1G8IZ06_9LACT</name>
<dbReference type="PANTHER" id="PTHR30012">
    <property type="entry name" value="GENERAL SECRETION PATHWAY PROTEIN"/>
    <property type="match status" value="1"/>
</dbReference>
<feature type="transmembrane region" description="Helical" evidence="7">
    <location>
        <begin position="152"/>
        <end position="182"/>
    </location>
</feature>
<keyword evidence="6 7" id="KW-0472">Membrane</keyword>
<feature type="domain" description="Type II secretion system protein GspF" evidence="8">
    <location>
        <begin position="15"/>
        <end position="133"/>
    </location>
</feature>
<feature type="transmembrane region" description="Helical" evidence="7">
    <location>
        <begin position="315"/>
        <end position="336"/>
    </location>
</feature>
<organism evidence="9 10">
    <name type="scientific">Dolosicoccus paucivorans</name>
    <dbReference type="NCBI Taxonomy" id="84521"/>
    <lineage>
        <taxon>Bacteria</taxon>
        <taxon>Bacillati</taxon>
        <taxon>Bacillota</taxon>
        <taxon>Bacilli</taxon>
        <taxon>Lactobacillales</taxon>
        <taxon>Aerococcaceae</taxon>
        <taxon>Dolosicoccus</taxon>
    </lineage>
</organism>
<dbReference type="PANTHER" id="PTHR30012:SF0">
    <property type="entry name" value="TYPE II SECRETION SYSTEM PROTEIN F-RELATED"/>
    <property type="match status" value="1"/>
</dbReference>
<keyword evidence="10" id="KW-1185">Reference proteome</keyword>
<dbReference type="InterPro" id="IPR003004">
    <property type="entry name" value="GspF/PilC"/>
</dbReference>
<evidence type="ECO:0000313" key="10">
    <source>
        <dbReference type="Proteomes" id="UP000235682"/>
    </source>
</evidence>
<dbReference type="Proteomes" id="UP000235682">
    <property type="component" value="Unassembled WGS sequence"/>
</dbReference>
<dbReference type="RefSeq" id="WP_092083900.1">
    <property type="nucleotide sequence ID" value="NZ_FNEL01000002.1"/>
</dbReference>
<dbReference type="GO" id="GO:0005886">
    <property type="term" value="C:plasma membrane"/>
    <property type="evidence" value="ECO:0007669"/>
    <property type="project" value="UniProtKB-SubCell"/>
</dbReference>
<evidence type="ECO:0000256" key="5">
    <source>
        <dbReference type="ARBA" id="ARBA00022989"/>
    </source>
</evidence>
<keyword evidence="4 7" id="KW-0812">Transmembrane</keyword>
<evidence type="ECO:0000256" key="7">
    <source>
        <dbReference type="SAM" id="Phobius"/>
    </source>
</evidence>
<dbReference type="Gene3D" id="1.20.81.30">
    <property type="entry name" value="Type II secretion system (T2SS), domain F"/>
    <property type="match status" value="2"/>
</dbReference>
<keyword evidence="3" id="KW-1003">Cell membrane</keyword>
<dbReference type="InterPro" id="IPR018076">
    <property type="entry name" value="T2SS_GspF_dom"/>
</dbReference>
<proteinExistence type="inferred from homology"/>